<accession>A0ABU7XVS3</accession>
<dbReference type="InterPro" id="IPR020449">
    <property type="entry name" value="Tscrpt_reg_AraC-type_HTH"/>
</dbReference>
<evidence type="ECO:0000313" key="6">
    <source>
        <dbReference type="EMBL" id="MEF3834813.1"/>
    </source>
</evidence>
<dbReference type="PRINTS" id="PR00032">
    <property type="entry name" value="HTHARAC"/>
</dbReference>
<feature type="transmembrane region" description="Helical" evidence="4">
    <location>
        <begin position="6"/>
        <end position="22"/>
    </location>
</feature>
<evidence type="ECO:0000256" key="1">
    <source>
        <dbReference type="ARBA" id="ARBA00023015"/>
    </source>
</evidence>
<dbReference type="SMART" id="SM00342">
    <property type="entry name" value="HTH_ARAC"/>
    <property type="match status" value="1"/>
</dbReference>
<evidence type="ECO:0000259" key="5">
    <source>
        <dbReference type="PROSITE" id="PS01124"/>
    </source>
</evidence>
<feature type="transmembrane region" description="Helical" evidence="4">
    <location>
        <begin position="31"/>
        <end position="48"/>
    </location>
</feature>
<gene>
    <name evidence="6" type="ORF">N1F79_16895</name>
</gene>
<dbReference type="Pfam" id="PF12833">
    <property type="entry name" value="HTH_18"/>
    <property type="match status" value="1"/>
</dbReference>
<keyword evidence="1" id="KW-0805">Transcription regulation</keyword>
<feature type="transmembrane region" description="Helical" evidence="4">
    <location>
        <begin position="92"/>
        <end position="113"/>
    </location>
</feature>
<feature type="transmembrane region" description="Helical" evidence="4">
    <location>
        <begin position="175"/>
        <end position="199"/>
    </location>
</feature>
<dbReference type="InterPro" id="IPR009057">
    <property type="entry name" value="Homeodomain-like_sf"/>
</dbReference>
<organism evidence="6 7">
    <name type="scientific">Flavivirga spongiicola</name>
    <dbReference type="NCBI Taxonomy" id="421621"/>
    <lineage>
        <taxon>Bacteria</taxon>
        <taxon>Pseudomonadati</taxon>
        <taxon>Bacteroidota</taxon>
        <taxon>Flavobacteriia</taxon>
        <taxon>Flavobacteriales</taxon>
        <taxon>Flavobacteriaceae</taxon>
        <taxon>Flavivirga</taxon>
    </lineage>
</organism>
<keyword evidence="4" id="KW-1133">Transmembrane helix</keyword>
<proteinExistence type="predicted"/>
<name>A0ABU7XVS3_9FLAO</name>
<keyword evidence="4" id="KW-0812">Transmembrane</keyword>
<dbReference type="RefSeq" id="WP_303307123.1">
    <property type="nucleotide sequence ID" value="NZ_JAODOP010000004.1"/>
</dbReference>
<feature type="transmembrane region" description="Helical" evidence="4">
    <location>
        <begin position="211"/>
        <end position="231"/>
    </location>
</feature>
<feature type="domain" description="HTH araC/xylS-type" evidence="5">
    <location>
        <begin position="263"/>
        <end position="367"/>
    </location>
</feature>
<evidence type="ECO:0000256" key="4">
    <source>
        <dbReference type="SAM" id="Phobius"/>
    </source>
</evidence>
<dbReference type="PROSITE" id="PS01124">
    <property type="entry name" value="HTH_ARAC_FAMILY_2"/>
    <property type="match status" value="1"/>
</dbReference>
<evidence type="ECO:0000313" key="7">
    <source>
        <dbReference type="Proteomes" id="UP001337305"/>
    </source>
</evidence>
<dbReference type="PANTHER" id="PTHR43280:SF29">
    <property type="entry name" value="ARAC-FAMILY TRANSCRIPTIONAL REGULATOR"/>
    <property type="match status" value="1"/>
</dbReference>
<feature type="transmembrane region" description="Helical" evidence="4">
    <location>
        <begin position="137"/>
        <end position="154"/>
    </location>
</feature>
<protein>
    <submittedName>
        <fullName evidence="6">AraC family transcriptional regulator</fullName>
    </submittedName>
</protein>
<sequence>MEVLFFIGIVICFFLALLIFSKKKQTKSDRIFGVWQILLVINFSLLYIRHSELIQEYPHFIGLDTGFTLLHIPFIFFYTCALIKKPLKKIHFSLHLLPFVVMTMTLFSTFFLLSGNEKLQLYNQQLSGQKLFSVTDMALYLQCLIYLPISYNLVKKHSRKIKAKYSNIDKRNLSWMETILISVSIYFGLSFLFHLYYILSDFNDFQFLSKISILSFCLLQVALAFFGIRYSPVFIESEMSKLNEQSKYKKTGLGSDLAKKHFEALLHYMTNEKPYLDSELTLDNLASQINISSNHLSQIINQFAHKNFYTYVNEYRIDEIARLLKDPSQNQYSILGLAYDAGFKSKSVFNAMFKKIKGVTPSEFRKRI</sequence>
<keyword evidence="3" id="KW-0804">Transcription</keyword>
<evidence type="ECO:0000256" key="3">
    <source>
        <dbReference type="ARBA" id="ARBA00023163"/>
    </source>
</evidence>
<evidence type="ECO:0000256" key="2">
    <source>
        <dbReference type="ARBA" id="ARBA00023125"/>
    </source>
</evidence>
<comment type="caution">
    <text evidence="6">The sequence shown here is derived from an EMBL/GenBank/DDBJ whole genome shotgun (WGS) entry which is preliminary data.</text>
</comment>
<dbReference type="Proteomes" id="UP001337305">
    <property type="component" value="Unassembled WGS sequence"/>
</dbReference>
<dbReference type="InterPro" id="IPR018062">
    <property type="entry name" value="HTH_AraC-typ_CS"/>
</dbReference>
<dbReference type="PROSITE" id="PS00041">
    <property type="entry name" value="HTH_ARAC_FAMILY_1"/>
    <property type="match status" value="1"/>
</dbReference>
<keyword evidence="7" id="KW-1185">Reference proteome</keyword>
<reference evidence="6 7" key="1">
    <citation type="submission" date="2022-09" db="EMBL/GenBank/DDBJ databases">
        <title>Genome sequencing of Flavivirga sp. MEBiC05379.</title>
        <authorList>
            <person name="Oh H.-M."/>
            <person name="Kwon K.K."/>
            <person name="Park M.J."/>
            <person name="Yang S.-H."/>
        </authorList>
    </citation>
    <scope>NUCLEOTIDE SEQUENCE [LARGE SCALE GENOMIC DNA]</scope>
    <source>
        <strain evidence="6 7">MEBiC05379</strain>
    </source>
</reference>
<dbReference type="Gene3D" id="1.10.10.60">
    <property type="entry name" value="Homeodomain-like"/>
    <property type="match status" value="2"/>
</dbReference>
<dbReference type="SUPFAM" id="SSF46689">
    <property type="entry name" value="Homeodomain-like"/>
    <property type="match status" value="1"/>
</dbReference>
<dbReference type="EMBL" id="JAODOP010000004">
    <property type="protein sequence ID" value="MEF3834813.1"/>
    <property type="molecule type" value="Genomic_DNA"/>
</dbReference>
<feature type="transmembrane region" description="Helical" evidence="4">
    <location>
        <begin position="60"/>
        <end position="80"/>
    </location>
</feature>
<dbReference type="PANTHER" id="PTHR43280">
    <property type="entry name" value="ARAC-FAMILY TRANSCRIPTIONAL REGULATOR"/>
    <property type="match status" value="1"/>
</dbReference>
<keyword evidence="2" id="KW-0238">DNA-binding</keyword>
<keyword evidence="4" id="KW-0472">Membrane</keyword>
<dbReference type="InterPro" id="IPR018060">
    <property type="entry name" value="HTH_AraC"/>
</dbReference>